<dbReference type="Proteomes" id="UP001500467">
    <property type="component" value="Unassembled WGS sequence"/>
</dbReference>
<evidence type="ECO:0000313" key="1">
    <source>
        <dbReference type="EMBL" id="GAA1196614.1"/>
    </source>
</evidence>
<reference evidence="1 2" key="1">
    <citation type="journal article" date="2019" name="Int. J. Syst. Evol. Microbiol.">
        <title>The Global Catalogue of Microorganisms (GCM) 10K type strain sequencing project: providing services to taxonomists for standard genome sequencing and annotation.</title>
        <authorList>
            <consortium name="The Broad Institute Genomics Platform"/>
            <consortium name="The Broad Institute Genome Sequencing Center for Infectious Disease"/>
            <person name="Wu L."/>
            <person name="Ma J."/>
        </authorList>
    </citation>
    <scope>NUCLEOTIDE SEQUENCE [LARGE SCALE GENOMIC DNA]</scope>
    <source>
        <strain evidence="1 2">JCM 13022</strain>
    </source>
</reference>
<comment type="caution">
    <text evidence="1">The sequence shown here is derived from an EMBL/GenBank/DDBJ whole genome shotgun (WGS) entry which is preliminary data.</text>
</comment>
<keyword evidence="2" id="KW-1185">Reference proteome</keyword>
<gene>
    <name evidence="1" type="ORF">GCM10009675_09710</name>
</gene>
<proteinExistence type="predicted"/>
<name>A0ABN1V6D2_9PSEU</name>
<evidence type="ECO:0000313" key="2">
    <source>
        <dbReference type="Proteomes" id="UP001500467"/>
    </source>
</evidence>
<accession>A0ABN1V6D2</accession>
<protein>
    <submittedName>
        <fullName evidence="1">Uncharacterized protein</fullName>
    </submittedName>
</protein>
<dbReference type="EMBL" id="BAAALM010000004">
    <property type="protein sequence ID" value="GAA1196614.1"/>
    <property type="molecule type" value="Genomic_DNA"/>
</dbReference>
<organism evidence="1 2">
    <name type="scientific">Prauserella alba</name>
    <dbReference type="NCBI Taxonomy" id="176898"/>
    <lineage>
        <taxon>Bacteria</taxon>
        <taxon>Bacillati</taxon>
        <taxon>Actinomycetota</taxon>
        <taxon>Actinomycetes</taxon>
        <taxon>Pseudonocardiales</taxon>
        <taxon>Pseudonocardiaceae</taxon>
        <taxon>Prauserella</taxon>
    </lineage>
</organism>
<sequence>MPAAAVALGVRPSGRRLLSGVAGLPGLLRWPAGLWAAPGLPRLVGLPGLLGPAGRLLTGVLRRALAARWLSLLRRTLVLRRPRGALGMLLPWLLRRPGSPRLIALRCLSRPTRRSRRFVRSVTGPLRSVTGVGAPGALAARFLFRPAVISLVVHSRPSQIGASGNAVLRTQPSRVSGRGHLGPGRVVAVVTSSLSRGPPCVPRRAGNPLRCLGRPEDV</sequence>